<dbReference type="Pfam" id="PF02618">
    <property type="entry name" value="YceG"/>
    <property type="match status" value="1"/>
</dbReference>
<evidence type="ECO:0000256" key="3">
    <source>
        <dbReference type="ARBA" id="ARBA00022989"/>
    </source>
</evidence>
<feature type="site" description="Important for catalytic activity" evidence="7">
    <location>
        <position position="221"/>
    </location>
</feature>
<dbReference type="AlphaFoldDB" id="A0A3P3XU58"/>
<comment type="catalytic activity">
    <reaction evidence="7">
        <text>a peptidoglycan chain = a peptidoglycan chain with N-acetyl-1,6-anhydromuramyl-[peptide] at the reducing end + a peptidoglycan chain with N-acetylglucosamine at the non-reducing end.</text>
        <dbReference type="EC" id="4.2.2.29"/>
    </reaction>
</comment>
<evidence type="ECO:0000256" key="2">
    <source>
        <dbReference type="ARBA" id="ARBA00022692"/>
    </source>
</evidence>
<dbReference type="NCBIfam" id="TIGR00247">
    <property type="entry name" value="endolytic transglycosylase MltG"/>
    <property type="match status" value="1"/>
</dbReference>
<dbReference type="EC" id="4.2.2.29" evidence="7"/>
<name>A0A3P3XU58_9SPIR</name>
<keyword evidence="6 7" id="KW-0961">Cell wall biogenesis/degradation</keyword>
<proteinExistence type="inferred from homology"/>
<evidence type="ECO:0000256" key="7">
    <source>
        <dbReference type="HAMAP-Rule" id="MF_02065"/>
    </source>
</evidence>
<keyword evidence="4 7" id="KW-0472">Membrane</keyword>
<evidence type="ECO:0000256" key="5">
    <source>
        <dbReference type="ARBA" id="ARBA00023239"/>
    </source>
</evidence>
<dbReference type="GO" id="GO:0009252">
    <property type="term" value="P:peptidoglycan biosynthetic process"/>
    <property type="evidence" value="ECO:0007669"/>
    <property type="project" value="UniProtKB-UniRule"/>
</dbReference>
<protein>
    <recommendedName>
        <fullName evidence="7">Endolytic murein transglycosylase</fullName>
        <ecNumber evidence="7">4.2.2.29</ecNumber>
    </recommendedName>
    <alternativeName>
        <fullName evidence="7">Peptidoglycan lytic transglycosylase</fullName>
    </alternativeName>
    <alternativeName>
        <fullName evidence="7">Peptidoglycan polymerization terminase</fullName>
    </alternativeName>
</protein>
<comment type="similarity">
    <text evidence="7">Belongs to the transglycosylase MltG family.</text>
</comment>
<dbReference type="PANTHER" id="PTHR30518:SF2">
    <property type="entry name" value="ENDOLYTIC MUREIN TRANSGLYCOSYLASE"/>
    <property type="match status" value="1"/>
</dbReference>
<feature type="transmembrane region" description="Helical" evidence="7">
    <location>
        <begin position="12"/>
        <end position="34"/>
    </location>
</feature>
<reference evidence="8" key="1">
    <citation type="submission" date="2017-02" db="EMBL/GenBank/DDBJ databases">
        <authorList>
            <person name="Regsiter A."/>
            <person name="William W."/>
        </authorList>
    </citation>
    <scope>NUCLEOTIDE SEQUENCE</scope>
    <source>
        <strain evidence="8">BdmA 4</strain>
    </source>
</reference>
<dbReference type="GO" id="GO:0005886">
    <property type="term" value="C:plasma membrane"/>
    <property type="evidence" value="ECO:0007669"/>
    <property type="project" value="UniProtKB-SubCell"/>
</dbReference>
<dbReference type="CDD" id="cd08010">
    <property type="entry name" value="MltG_like"/>
    <property type="match status" value="1"/>
</dbReference>
<evidence type="ECO:0000256" key="4">
    <source>
        <dbReference type="ARBA" id="ARBA00023136"/>
    </source>
</evidence>
<dbReference type="InterPro" id="IPR003770">
    <property type="entry name" value="MLTG-like"/>
</dbReference>
<dbReference type="HAMAP" id="MF_02065">
    <property type="entry name" value="MltG"/>
    <property type="match status" value="1"/>
</dbReference>
<dbReference type="EMBL" id="FWDO01000007">
    <property type="protein sequence ID" value="SLM19619.1"/>
    <property type="molecule type" value="Genomic_DNA"/>
</dbReference>
<keyword evidence="3 7" id="KW-1133">Transmembrane helix</keyword>
<evidence type="ECO:0000256" key="1">
    <source>
        <dbReference type="ARBA" id="ARBA00022475"/>
    </source>
</evidence>
<comment type="function">
    <text evidence="7">Functions as a peptidoglycan terminase that cleaves nascent peptidoglycan strands endolytically to terminate their elongation.</text>
</comment>
<accession>A0A3P3XU58</accession>
<dbReference type="PANTHER" id="PTHR30518">
    <property type="entry name" value="ENDOLYTIC MUREIN TRANSGLYCOSYLASE"/>
    <property type="match status" value="1"/>
</dbReference>
<dbReference type="GO" id="GO:0071555">
    <property type="term" value="P:cell wall organization"/>
    <property type="evidence" value="ECO:0007669"/>
    <property type="project" value="UniProtKB-KW"/>
</dbReference>
<gene>
    <name evidence="7" type="primary">mltG</name>
    <name evidence="8" type="ORF">SPIRO4BDMA_70041</name>
</gene>
<evidence type="ECO:0000313" key="8">
    <source>
        <dbReference type="EMBL" id="SLM19619.1"/>
    </source>
</evidence>
<organism evidence="8">
    <name type="scientific">uncultured spirochete</name>
    <dbReference type="NCBI Taxonomy" id="156406"/>
    <lineage>
        <taxon>Bacteria</taxon>
        <taxon>Pseudomonadati</taxon>
        <taxon>Spirochaetota</taxon>
        <taxon>Spirochaetia</taxon>
        <taxon>Spirochaetales</taxon>
        <taxon>environmental samples</taxon>
    </lineage>
</organism>
<sequence length="342" mass="38635">MGHVMKYHKIKGFVQFFLLSCIILFIVLGILIFVPPFRKDSAEIKIKKGSSLSIVARELYDARIIPSSKVFVFYMRILGADRTIRTGTYRFAPSLPPFLVAQKLIRGETVAQKVIIPEGRTASQIAQILESQNIVSKDAFLSAVNDAEFAKKLEIPAASCEGYLFPDTYFFEQESDPQDIIEQMVSNFRAVIKKIEGSHISALTPQELYQKVVLASIVEREYRLPEDAPLIASVFFNRLEKKMPLQSCATVVYVLTEHLGRPHPSVVYYNDLRVKDPYNTYINRGLPPGPISNPGKISLSAVLFPSETNFLYFRLDNASSGKHRFSRTLEEHNEAAIIPKEL</sequence>
<keyword evidence="5 7" id="KW-0456">Lyase</keyword>
<dbReference type="GO" id="GO:0008932">
    <property type="term" value="F:lytic endotransglycosylase activity"/>
    <property type="evidence" value="ECO:0007669"/>
    <property type="project" value="UniProtKB-UniRule"/>
</dbReference>
<comment type="subcellular location">
    <subcellularLocation>
        <location evidence="7">Cell membrane</location>
        <topology evidence="7">Single-pass membrane protein</topology>
    </subcellularLocation>
</comment>
<dbReference type="Gene3D" id="3.30.1490.480">
    <property type="entry name" value="Endolytic murein transglycosylase"/>
    <property type="match status" value="2"/>
</dbReference>
<keyword evidence="2 7" id="KW-0812">Transmembrane</keyword>
<keyword evidence="1 7" id="KW-1003">Cell membrane</keyword>
<dbReference type="Gene3D" id="3.30.160.60">
    <property type="entry name" value="Classic Zinc Finger"/>
    <property type="match status" value="1"/>
</dbReference>
<evidence type="ECO:0000256" key="6">
    <source>
        <dbReference type="ARBA" id="ARBA00023316"/>
    </source>
</evidence>